<name>A0AA85K0I5_TRIRE</name>
<evidence type="ECO:0000313" key="3">
    <source>
        <dbReference type="Proteomes" id="UP000050795"/>
    </source>
</evidence>
<keyword evidence="1" id="KW-0103">Bromodomain</keyword>
<protein>
    <submittedName>
        <fullName evidence="4">Bromo domain-containing protein</fullName>
    </submittedName>
</protein>
<dbReference type="AlphaFoldDB" id="A0AA85K0I5"/>
<dbReference type="InterPro" id="IPR036427">
    <property type="entry name" value="Bromodomain-like_sf"/>
</dbReference>
<dbReference type="SMART" id="SM00297">
    <property type="entry name" value="BROMO"/>
    <property type="match status" value="1"/>
</dbReference>
<dbReference type="WBParaSite" id="TREG1_47500.1">
    <property type="protein sequence ID" value="TREG1_47500.1"/>
    <property type="gene ID" value="TREG1_47500"/>
</dbReference>
<reference evidence="4" key="2">
    <citation type="submission" date="2023-11" db="UniProtKB">
        <authorList>
            <consortium name="WormBaseParasite"/>
        </authorList>
    </citation>
    <scope>IDENTIFICATION</scope>
</reference>
<dbReference type="InterPro" id="IPR001487">
    <property type="entry name" value="Bromodomain"/>
</dbReference>
<dbReference type="Gene3D" id="1.20.920.10">
    <property type="entry name" value="Bromodomain-like"/>
    <property type="match status" value="1"/>
</dbReference>
<accession>A0AA85K0I5</accession>
<proteinExistence type="predicted"/>
<evidence type="ECO:0000259" key="2">
    <source>
        <dbReference type="SMART" id="SM00297"/>
    </source>
</evidence>
<keyword evidence="3" id="KW-1185">Reference proteome</keyword>
<feature type="domain" description="Bromo" evidence="2">
    <location>
        <begin position="83"/>
        <end position="188"/>
    </location>
</feature>
<evidence type="ECO:0000313" key="4">
    <source>
        <dbReference type="WBParaSite" id="TREG1_47500.1"/>
    </source>
</evidence>
<dbReference type="Pfam" id="PF12024">
    <property type="entry name" value="DUF3512"/>
    <property type="match status" value="1"/>
</dbReference>
<dbReference type="SUPFAM" id="SSF47370">
    <property type="entry name" value="Bromodomain"/>
    <property type="match status" value="1"/>
</dbReference>
<sequence>MTNTTHAYLYEKHGPAHITLESLLDSTGLTPPSPLAESIGTSLTDMNSVSAIKYNVPHSYYANPTIYVMDQTTNTTENSSINESRKQTLLQNVCLELVYLLKDQDVNGYFLYPLPHSRYSESSSHSLGLLDVEKQVYKRYYKSLSEFQEDIIGLLTGAVRYYQVESMAHNEAQRLLNLSNDWFNSLSPEYAINLSHPDDNSPLVQKGAQTERPDNIDDNDLIPKETYLKILNPDNCGIINKTERVQSIGDEAGHLYSGSFLLPTGGYREDRRNKVIPYTYLDYGPYYSFAPIYDSGASHCTPESNQLLLGTTWLPARTPLMLGKRSFDGLDSNSGLCDIEITDETISTVLEMGDQQLAVSLAVAESEQRTAEQMSSELEDIIPGPDVPDEFVFSMCLANTFTRDLIKREEERCDMDSNDSCNEFKESKTITNGETSEDCVGSSVAICELDSISHHNLADSNISTYSGDQNNINDTSQLETELIKSSEDLNALYCAQYLRLSDTSQAANHGSTIQPNSKELSIAHRLTERLIKLTKCARPQDVIHLHSVRKAMGLNPDDYFLPEDLNSTDNLVVGAE</sequence>
<organism evidence="3 4">
    <name type="scientific">Trichobilharzia regenti</name>
    <name type="common">Nasal bird schistosome</name>
    <dbReference type="NCBI Taxonomy" id="157069"/>
    <lineage>
        <taxon>Eukaryota</taxon>
        <taxon>Metazoa</taxon>
        <taxon>Spiralia</taxon>
        <taxon>Lophotrochozoa</taxon>
        <taxon>Platyhelminthes</taxon>
        <taxon>Trematoda</taxon>
        <taxon>Digenea</taxon>
        <taxon>Strigeidida</taxon>
        <taxon>Schistosomatoidea</taxon>
        <taxon>Schistosomatidae</taxon>
        <taxon>Trichobilharzia</taxon>
    </lineage>
</organism>
<dbReference type="InterPro" id="IPR021900">
    <property type="entry name" value="DUF3512"/>
</dbReference>
<evidence type="ECO:0000256" key="1">
    <source>
        <dbReference type="ARBA" id="ARBA00023117"/>
    </source>
</evidence>
<reference evidence="3" key="1">
    <citation type="submission" date="2022-06" db="EMBL/GenBank/DDBJ databases">
        <authorList>
            <person name="Berger JAMES D."/>
            <person name="Berger JAMES D."/>
        </authorList>
    </citation>
    <scope>NUCLEOTIDE SEQUENCE [LARGE SCALE GENOMIC DNA]</scope>
</reference>
<dbReference type="Proteomes" id="UP000050795">
    <property type="component" value="Unassembled WGS sequence"/>
</dbReference>